<gene>
    <name evidence="8" type="ORF">FGKAn22_23060</name>
</gene>
<dbReference type="CDD" id="cd06225">
    <property type="entry name" value="HAMP"/>
    <property type="match status" value="1"/>
</dbReference>
<dbReference type="Pfam" id="PF00672">
    <property type="entry name" value="HAMP"/>
    <property type="match status" value="1"/>
</dbReference>
<dbReference type="PROSITE" id="PS50112">
    <property type="entry name" value="PAS"/>
    <property type="match status" value="1"/>
</dbReference>
<dbReference type="CDD" id="cd01948">
    <property type="entry name" value="EAL"/>
    <property type="match status" value="1"/>
</dbReference>
<dbReference type="GO" id="GO:0071732">
    <property type="term" value="P:cellular response to nitric oxide"/>
    <property type="evidence" value="ECO:0007669"/>
    <property type="project" value="UniProtKB-ARBA"/>
</dbReference>
<feature type="transmembrane region" description="Helical" evidence="2">
    <location>
        <begin position="20"/>
        <end position="39"/>
    </location>
</feature>
<dbReference type="KEGG" id="fku:FGKAn22_23060"/>
<organism evidence="8 9">
    <name type="scientific">Ferrigenium kumadai</name>
    <dbReference type="NCBI Taxonomy" id="1682490"/>
    <lineage>
        <taxon>Bacteria</taxon>
        <taxon>Pseudomonadati</taxon>
        <taxon>Pseudomonadota</taxon>
        <taxon>Betaproteobacteria</taxon>
        <taxon>Nitrosomonadales</taxon>
        <taxon>Gallionellaceae</taxon>
        <taxon>Ferrigenium</taxon>
    </lineage>
</organism>
<sequence>MNKMFTAFFQKLTFQRQIGITVTLGILFLALFSSIVGSWQGNKRVRDDLIEQGRRITENLAHQSSLALIYSSADNAAEAVNATMAFPGVVSVEIRDANGRVLLTRGKTNPAEFFEQADEGGGLHAAALLNAESSSAWNFAAPVYSQPPAESPFSEAPNPELLGRVSIVMSKAALTRMTSDIFITNLATSFSFALLFLFLIRFLTRNMVRPLNQLSASMGRAQSGESQVRVAVPAGPKDIAKMAHAFNSMMSVQEEREAALRVAAIAFETEEGMMVTDENAVIIRVNRAFTRLTGYSAEEAIGRNPTMLRSDRHDAEFFQLMWETLHRDNIWQGEIWNRRKNGEIYPEWLNITAVVGNDGKVTNYVGTFIDFTERKQAENEIHHLAFYDPLSQLPNRRMLLDRLRQAVATGARNQTGGALLFIDLDNFKTLNDTKGHGIGDLLLIEVAKRLQACVREGDTVARFGGDEFVLLLEGLSEDKAQAAVQAQGVGEKVLEALNQPYLLEGSEFHSSSSMGITLFVDYQEKLDELLKQADTAMYEAKKSGRNTLRFFDPVMQDELEVRAQLEVGLREALRKQEFQLYYQMQVNHAGSVLGAEVLLRWIHPEQGLISPLKFIPLAEETGLILPIGRWVLESACQQIKAWEKEQHAHELQLAVNVSGRQFRQKDFVAQVSEILDRTAIDPNRLKLELTESIVLDDVADTIAKMHALRQLGVSFSMDDFGTGYSSLSYLTQLPLNQLKIDQSFVRHIGTKESDATIIQTIIGMANNLGIEVIAEGVETQEQRDFLEANGCTLYQGYLFSRPVPREEFDALLTVR</sequence>
<dbReference type="Gene3D" id="3.30.70.270">
    <property type="match status" value="1"/>
</dbReference>
<dbReference type="SMART" id="SM00086">
    <property type="entry name" value="PAC"/>
    <property type="match status" value="1"/>
</dbReference>
<dbReference type="InterPro" id="IPR029787">
    <property type="entry name" value="Nucleotide_cyclase"/>
</dbReference>
<dbReference type="FunFam" id="3.20.20.450:FF:000001">
    <property type="entry name" value="Cyclic di-GMP phosphodiesterase yahA"/>
    <property type="match status" value="1"/>
</dbReference>
<dbReference type="InterPro" id="IPR052155">
    <property type="entry name" value="Biofilm_reg_signaling"/>
</dbReference>
<evidence type="ECO:0000256" key="1">
    <source>
        <dbReference type="ARBA" id="ARBA00051114"/>
    </source>
</evidence>
<dbReference type="PROSITE" id="PS50887">
    <property type="entry name" value="GGDEF"/>
    <property type="match status" value="1"/>
</dbReference>
<evidence type="ECO:0000256" key="2">
    <source>
        <dbReference type="SAM" id="Phobius"/>
    </source>
</evidence>
<evidence type="ECO:0000259" key="6">
    <source>
        <dbReference type="PROSITE" id="PS50885"/>
    </source>
</evidence>
<keyword evidence="2" id="KW-0472">Membrane</keyword>
<dbReference type="CDD" id="cd00130">
    <property type="entry name" value="PAS"/>
    <property type="match status" value="1"/>
</dbReference>
<evidence type="ECO:0000259" key="4">
    <source>
        <dbReference type="PROSITE" id="PS50113"/>
    </source>
</evidence>
<dbReference type="Proteomes" id="UP001319121">
    <property type="component" value="Chromosome"/>
</dbReference>
<dbReference type="NCBIfam" id="TIGR00254">
    <property type="entry name" value="GGDEF"/>
    <property type="match status" value="1"/>
</dbReference>
<dbReference type="CDD" id="cd01949">
    <property type="entry name" value="GGDEF"/>
    <property type="match status" value="1"/>
</dbReference>
<dbReference type="InterPro" id="IPR000700">
    <property type="entry name" value="PAS-assoc_C"/>
</dbReference>
<dbReference type="InterPro" id="IPR043128">
    <property type="entry name" value="Rev_trsase/Diguanyl_cyclase"/>
</dbReference>
<proteinExistence type="predicted"/>
<evidence type="ECO:0000313" key="9">
    <source>
        <dbReference type="Proteomes" id="UP001319121"/>
    </source>
</evidence>
<feature type="domain" description="GGDEF" evidence="7">
    <location>
        <begin position="415"/>
        <end position="553"/>
    </location>
</feature>
<dbReference type="RefSeq" id="WP_212785839.1">
    <property type="nucleotide sequence ID" value="NZ_AP019536.1"/>
</dbReference>
<evidence type="ECO:0000313" key="8">
    <source>
        <dbReference type="EMBL" id="BBJ00614.1"/>
    </source>
</evidence>
<name>A0AAN1T0Y4_9PROT</name>
<dbReference type="InterPro" id="IPR035965">
    <property type="entry name" value="PAS-like_dom_sf"/>
</dbReference>
<feature type="domain" description="HAMP" evidence="6">
    <location>
        <begin position="205"/>
        <end position="258"/>
    </location>
</feature>
<dbReference type="GO" id="GO:0016020">
    <property type="term" value="C:membrane"/>
    <property type="evidence" value="ECO:0007669"/>
    <property type="project" value="InterPro"/>
</dbReference>
<feature type="domain" description="PAC" evidence="4">
    <location>
        <begin position="331"/>
        <end position="383"/>
    </location>
</feature>
<feature type="domain" description="EAL" evidence="5">
    <location>
        <begin position="562"/>
        <end position="815"/>
    </location>
</feature>
<dbReference type="PROSITE" id="PS50883">
    <property type="entry name" value="EAL"/>
    <property type="match status" value="1"/>
</dbReference>
<dbReference type="Gene3D" id="3.20.20.450">
    <property type="entry name" value="EAL domain"/>
    <property type="match status" value="1"/>
</dbReference>
<keyword evidence="2" id="KW-1133">Transmembrane helix</keyword>
<protein>
    <submittedName>
        <fullName evidence="8">Uncharacterized protein</fullName>
    </submittedName>
</protein>
<dbReference type="InterPro" id="IPR035919">
    <property type="entry name" value="EAL_sf"/>
</dbReference>
<dbReference type="Pfam" id="PF13426">
    <property type="entry name" value="PAS_9"/>
    <property type="match status" value="1"/>
</dbReference>
<accession>A0AAN1T0Y4</accession>
<dbReference type="SMART" id="SM00091">
    <property type="entry name" value="PAS"/>
    <property type="match status" value="1"/>
</dbReference>
<dbReference type="SMART" id="SM00304">
    <property type="entry name" value="HAMP"/>
    <property type="match status" value="1"/>
</dbReference>
<dbReference type="PROSITE" id="PS50885">
    <property type="entry name" value="HAMP"/>
    <property type="match status" value="1"/>
</dbReference>
<dbReference type="InterPro" id="IPR001633">
    <property type="entry name" value="EAL_dom"/>
</dbReference>
<dbReference type="SUPFAM" id="SSF55785">
    <property type="entry name" value="PYP-like sensor domain (PAS domain)"/>
    <property type="match status" value="1"/>
</dbReference>
<dbReference type="InterPro" id="IPR000014">
    <property type="entry name" value="PAS"/>
</dbReference>
<dbReference type="PANTHER" id="PTHR44757">
    <property type="entry name" value="DIGUANYLATE CYCLASE DGCP"/>
    <property type="match status" value="1"/>
</dbReference>
<dbReference type="PROSITE" id="PS50113">
    <property type="entry name" value="PAC"/>
    <property type="match status" value="1"/>
</dbReference>
<dbReference type="AlphaFoldDB" id="A0AAN1T0Y4"/>
<dbReference type="SUPFAM" id="SSF55073">
    <property type="entry name" value="Nucleotide cyclase"/>
    <property type="match status" value="1"/>
</dbReference>
<dbReference type="InterPro" id="IPR000160">
    <property type="entry name" value="GGDEF_dom"/>
</dbReference>
<keyword evidence="2" id="KW-0812">Transmembrane</keyword>
<dbReference type="SMART" id="SM00267">
    <property type="entry name" value="GGDEF"/>
    <property type="match status" value="1"/>
</dbReference>
<dbReference type="InterPro" id="IPR003660">
    <property type="entry name" value="HAMP_dom"/>
</dbReference>
<keyword evidence="9" id="KW-1185">Reference proteome</keyword>
<evidence type="ECO:0000259" key="7">
    <source>
        <dbReference type="PROSITE" id="PS50887"/>
    </source>
</evidence>
<evidence type="ECO:0000259" key="3">
    <source>
        <dbReference type="PROSITE" id="PS50112"/>
    </source>
</evidence>
<dbReference type="EMBL" id="AP019536">
    <property type="protein sequence ID" value="BBJ00614.1"/>
    <property type="molecule type" value="Genomic_DNA"/>
</dbReference>
<comment type="catalytic activity">
    <reaction evidence="1">
        <text>3',3'-c-di-GMP + H2O = 5'-phosphoguanylyl(3'-&gt;5')guanosine + H(+)</text>
        <dbReference type="Rhea" id="RHEA:24902"/>
        <dbReference type="ChEBI" id="CHEBI:15377"/>
        <dbReference type="ChEBI" id="CHEBI:15378"/>
        <dbReference type="ChEBI" id="CHEBI:58754"/>
        <dbReference type="ChEBI" id="CHEBI:58805"/>
        <dbReference type="EC" id="3.1.4.52"/>
    </reaction>
    <physiologicalReaction direction="left-to-right" evidence="1">
        <dbReference type="Rhea" id="RHEA:24903"/>
    </physiologicalReaction>
</comment>
<dbReference type="Pfam" id="PF00990">
    <property type="entry name" value="GGDEF"/>
    <property type="match status" value="1"/>
</dbReference>
<evidence type="ECO:0000259" key="5">
    <source>
        <dbReference type="PROSITE" id="PS50883"/>
    </source>
</evidence>
<dbReference type="GO" id="GO:0007165">
    <property type="term" value="P:signal transduction"/>
    <property type="evidence" value="ECO:0007669"/>
    <property type="project" value="InterPro"/>
</dbReference>
<dbReference type="PANTHER" id="PTHR44757:SF2">
    <property type="entry name" value="BIOFILM ARCHITECTURE MAINTENANCE PROTEIN MBAA"/>
    <property type="match status" value="1"/>
</dbReference>
<dbReference type="NCBIfam" id="TIGR00229">
    <property type="entry name" value="sensory_box"/>
    <property type="match status" value="1"/>
</dbReference>
<dbReference type="InterPro" id="IPR001610">
    <property type="entry name" value="PAC"/>
</dbReference>
<reference evidence="8 9" key="1">
    <citation type="submission" date="2019-03" db="EMBL/GenBank/DDBJ databases">
        <title>Complete genome sequence of Ferrigenium kumadai strain An22, a microaerophilic iron-oxidizing bacterium isolated from a paddy field soil.</title>
        <authorList>
            <person name="Watanabe T."/>
            <person name="Asakawa S."/>
        </authorList>
    </citation>
    <scope>NUCLEOTIDE SEQUENCE [LARGE SCALE GENOMIC DNA]</scope>
    <source>
        <strain evidence="8 9">An22</strain>
    </source>
</reference>
<dbReference type="Pfam" id="PF00563">
    <property type="entry name" value="EAL"/>
    <property type="match status" value="1"/>
</dbReference>
<dbReference type="Gene3D" id="6.10.340.10">
    <property type="match status" value="1"/>
</dbReference>
<dbReference type="SMART" id="SM00052">
    <property type="entry name" value="EAL"/>
    <property type="match status" value="1"/>
</dbReference>
<dbReference type="SUPFAM" id="SSF158472">
    <property type="entry name" value="HAMP domain-like"/>
    <property type="match status" value="1"/>
</dbReference>
<feature type="domain" description="PAS" evidence="3">
    <location>
        <begin position="256"/>
        <end position="304"/>
    </location>
</feature>
<dbReference type="GO" id="GO:0071111">
    <property type="term" value="F:cyclic-guanylate-specific phosphodiesterase activity"/>
    <property type="evidence" value="ECO:0007669"/>
    <property type="project" value="UniProtKB-EC"/>
</dbReference>
<feature type="transmembrane region" description="Helical" evidence="2">
    <location>
        <begin position="181"/>
        <end position="203"/>
    </location>
</feature>
<dbReference type="Gene3D" id="3.30.450.20">
    <property type="entry name" value="PAS domain"/>
    <property type="match status" value="1"/>
</dbReference>
<dbReference type="SUPFAM" id="SSF141868">
    <property type="entry name" value="EAL domain-like"/>
    <property type="match status" value="1"/>
</dbReference>
<dbReference type="FunFam" id="3.30.70.270:FF:000001">
    <property type="entry name" value="Diguanylate cyclase domain protein"/>
    <property type="match status" value="1"/>
</dbReference>